<reference evidence="1 2" key="1">
    <citation type="submission" date="2019-08" db="EMBL/GenBank/DDBJ databases">
        <title>In-depth cultivation of the pig gut microbiome towards novel bacterial diversity and tailored functional studies.</title>
        <authorList>
            <person name="Wylensek D."/>
            <person name="Hitch T.C.A."/>
            <person name="Clavel T."/>
        </authorList>
    </citation>
    <scope>NUCLEOTIDE SEQUENCE [LARGE SCALE GENOMIC DNA]</scope>
    <source>
        <strain evidence="1 2">BBE-744-WT-12</strain>
    </source>
</reference>
<sequence length="326" mass="37235">MIWLKLVWKLFKLGLKSKRSGKAVQWVTLYQLALDGLSETLQKAAPPGTTVLTAIDGLQEYMPAAQKLIDHPPDGKFDAENPNRAVYLMAESLETGITRNFLISARTLQQFDELSKDPAFTGEQKEKLAQMCVNSYLVGLLAPVMQLDIFERELDDLLLETRCKTREEISQKLQDSNLDQKLLEQAVDILKQLQAKDIEKSCGDVAALDRHIHRLHRAYNDIDNWATVPDCVDAIADMLREDELQENGNSKKFLPESLRVNIQRRLREAQAESRRAANADFYRTIDIATEAAAEYDRYTAGQYLKEFNCIASPHDNLRRVRKKREV</sequence>
<dbReference type="RefSeq" id="WP_154419594.1">
    <property type="nucleotide sequence ID" value="NZ_VUNS01000022.1"/>
</dbReference>
<dbReference type="EMBL" id="VUNS01000022">
    <property type="protein sequence ID" value="MST98683.1"/>
    <property type="molecule type" value="Genomic_DNA"/>
</dbReference>
<protein>
    <submittedName>
        <fullName evidence="1">Uncharacterized protein</fullName>
    </submittedName>
</protein>
<organism evidence="1 2">
    <name type="scientific">Victivallis lenta</name>
    <dbReference type="NCBI Taxonomy" id="2606640"/>
    <lineage>
        <taxon>Bacteria</taxon>
        <taxon>Pseudomonadati</taxon>
        <taxon>Lentisphaerota</taxon>
        <taxon>Lentisphaeria</taxon>
        <taxon>Victivallales</taxon>
        <taxon>Victivallaceae</taxon>
        <taxon>Victivallis</taxon>
    </lineage>
</organism>
<comment type="caution">
    <text evidence="1">The sequence shown here is derived from an EMBL/GenBank/DDBJ whole genome shotgun (WGS) entry which is preliminary data.</text>
</comment>
<dbReference type="Proteomes" id="UP000435649">
    <property type="component" value="Unassembled WGS sequence"/>
</dbReference>
<accession>A0A844G6A7</accession>
<keyword evidence="2" id="KW-1185">Reference proteome</keyword>
<gene>
    <name evidence="1" type="ORF">FYJ85_16715</name>
</gene>
<evidence type="ECO:0000313" key="1">
    <source>
        <dbReference type="EMBL" id="MST98683.1"/>
    </source>
</evidence>
<dbReference type="AlphaFoldDB" id="A0A844G6A7"/>
<name>A0A844G6A7_9BACT</name>
<evidence type="ECO:0000313" key="2">
    <source>
        <dbReference type="Proteomes" id="UP000435649"/>
    </source>
</evidence>
<proteinExistence type="predicted"/>